<dbReference type="InterPro" id="IPR003337">
    <property type="entry name" value="Trehalose_PPase"/>
</dbReference>
<proteinExistence type="inferred from homology"/>
<name>X1DKF6_9ZZZZ</name>
<accession>X1DKF6</accession>
<dbReference type="GO" id="GO:0003825">
    <property type="term" value="F:alpha,alpha-trehalose-phosphate synthase (UDP-forming) activity"/>
    <property type="evidence" value="ECO:0007669"/>
    <property type="project" value="TreeGrafter"/>
</dbReference>
<reference evidence="2" key="1">
    <citation type="journal article" date="2014" name="Front. Microbiol.">
        <title>High frequency of phylogenetically diverse reductive dehalogenase-homologous genes in deep subseafloor sedimentary metagenomes.</title>
        <authorList>
            <person name="Kawai M."/>
            <person name="Futagami T."/>
            <person name="Toyoda A."/>
            <person name="Takaki Y."/>
            <person name="Nishi S."/>
            <person name="Hori S."/>
            <person name="Arai W."/>
            <person name="Tsubouchi T."/>
            <person name="Morono Y."/>
            <person name="Uchiyama I."/>
            <person name="Ito T."/>
            <person name="Fujiyama A."/>
            <person name="Inagaki F."/>
            <person name="Takami H."/>
        </authorList>
    </citation>
    <scope>NUCLEOTIDE SEQUENCE</scope>
    <source>
        <strain evidence="2">Expedition CK06-06</strain>
    </source>
</reference>
<dbReference type="InterPro" id="IPR036412">
    <property type="entry name" value="HAD-like_sf"/>
</dbReference>
<evidence type="ECO:0000256" key="1">
    <source>
        <dbReference type="ARBA" id="ARBA00006330"/>
    </source>
</evidence>
<dbReference type="InterPro" id="IPR023214">
    <property type="entry name" value="HAD_sf"/>
</dbReference>
<dbReference type="Gene3D" id="3.40.50.1000">
    <property type="entry name" value="HAD superfamily/HAD-like"/>
    <property type="match status" value="1"/>
</dbReference>
<dbReference type="SUPFAM" id="SSF56784">
    <property type="entry name" value="HAD-like"/>
    <property type="match status" value="1"/>
</dbReference>
<dbReference type="AlphaFoldDB" id="X1DKF6"/>
<dbReference type="NCBIfam" id="TIGR01484">
    <property type="entry name" value="HAD-SF-IIB"/>
    <property type="match status" value="1"/>
</dbReference>
<comment type="similarity">
    <text evidence="1">In the C-terminal section; belongs to the trehalose phosphatase family.</text>
</comment>
<comment type="caution">
    <text evidence="2">The sequence shown here is derived from an EMBL/GenBank/DDBJ whole genome shotgun (WGS) entry which is preliminary data.</text>
</comment>
<dbReference type="CDD" id="cd01627">
    <property type="entry name" value="HAD_TPP"/>
    <property type="match status" value="1"/>
</dbReference>
<dbReference type="GO" id="GO:0005992">
    <property type="term" value="P:trehalose biosynthetic process"/>
    <property type="evidence" value="ECO:0007669"/>
    <property type="project" value="InterPro"/>
</dbReference>
<dbReference type="Pfam" id="PF02358">
    <property type="entry name" value="Trehalose_PPase"/>
    <property type="match status" value="1"/>
</dbReference>
<dbReference type="InterPro" id="IPR001830">
    <property type="entry name" value="Glyco_trans_20"/>
</dbReference>
<evidence type="ECO:0000313" key="2">
    <source>
        <dbReference type="EMBL" id="GAG96906.1"/>
    </source>
</evidence>
<dbReference type="InterPro" id="IPR006379">
    <property type="entry name" value="HAD-SF_hydro_IIB"/>
</dbReference>
<dbReference type="EMBL" id="BART01025113">
    <property type="protein sequence ID" value="GAG96906.1"/>
    <property type="molecule type" value="Genomic_DNA"/>
</dbReference>
<sequence length="217" mass="24983">ADAKPDQELYNILHKLSANPQNSVVIISGRDKETLGKWFNNDWNISFIAEHGVCLKNPGENWSMPEQIDNKWKKFVQPILEFYVDQTPGAFIEIKNFSLVWHYRKSDPDLGIQRAWELKDQLMDLISNLNLQIMDGDKVLEIKYSGINKGKAATYKMGDEKFDFILAIGDDWTDEYTFEALPDSAYTIKVGTKNTKARFYIESVSDVRELLHQISGK</sequence>
<organism evidence="2">
    <name type="scientific">marine sediment metagenome</name>
    <dbReference type="NCBI Taxonomy" id="412755"/>
    <lineage>
        <taxon>unclassified sequences</taxon>
        <taxon>metagenomes</taxon>
        <taxon>ecological metagenomes</taxon>
    </lineage>
</organism>
<gene>
    <name evidence="2" type="ORF">S01H4_45155</name>
</gene>
<evidence type="ECO:0008006" key="3">
    <source>
        <dbReference type="Google" id="ProtNLM"/>
    </source>
</evidence>
<dbReference type="PANTHER" id="PTHR10788">
    <property type="entry name" value="TREHALOSE-6-PHOSPHATE SYNTHASE"/>
    <property type="match status" value="1"/>
</dbReference>
<feature type="non-terminal residue" evidence="2">
    <location>
        <position position="1"/>
    </location>
</feature>
<dbReference type="Gene3D" id="3.30.70.1020">
    <property type="entry name" value="Trehalose-6-phosphate phosphatase related protein, domain 2"/>
    <property type="match status" value="1"/>
</dbReference>
<dbReference type="PANTHER" id="PTHR10788:SF106">
    <property type="entry name" value="BCDNA.GH08860"/>
    <property type="match status" value="1"/>
</dbReference>
<dbReference type="NCBIfam" id="TIGR00685">
    <property type="entry name" value="T6PP"/>
    <property type="match status" value="1"/>
</dbReference>
<protein>
    <recommendedName>
        <fullName evidence="3">Trehalose-phosphatase</fullName>
    </recommendedName>
</protein>